<organism evidence="2 3">
    <name type="scientific">Trematosphaeria pertusa</name>
    <dbReference type="NCBI Taxonomy" id="390896"/>
    <lineage>
        <taxon>Eukaryota</taxon>
        <taxon>Fungi</taxon>
        <taxon>Dikarya</taxon>
        <taxon>Ascomycota</taxon>
        <taxon>Pezizomycotina</taxon>
        <taxon>Dothideomycetes</taxon>
        <taxon>Pleosporomycetidae</taxon>
        <taxon>Pleosporales</taxon>
        <taxon>Massarineae</taxon>
        <taxon>Trematosphaeriaceae</taxon>
        <taxon>Trematosphaeria</taxon>
    </lineage>
</organism>
<dbReference type="Proteomes" id="UP000800094">
    <property type="component" value="Unassembled WGS sequence"/>
</dbReference>
<keyword evidence="1" id="KW-0812">Transmembrane</keyword>
<dbReference type="AlphaFoldDB" id="A0A6A6IM58"/>
<gene>
    <name evidence="2" type="ORF">BU26DRAFT_592798</name>
</gene>
<feature type="transmembrane region" description="Helical" evidence="1">
    <location>
        <begin position="61"/>
        <end position="79"/>
    </location>
</feature>
<keyword evidence="1" id="KW-1133">Transmembrane helix</keyword>
<reference evidence="2" key="1">
    <citation type="journal article" date="2020" name="Stud. Mycol.">
        <title>101 Dothideomycetes genomes: a test case for predicting lifestyles and emergence of pathogens.</title>
        <authorList>
            <person name="Haridas S."/>
            <person name="Albert R."/>
            <person name="Binder M."/>
            <person name="Bloem J."/>
            <person name="Labutti K."/>
            <person name="Salamov A."/>
            <person name="Andreopoulos B."/>
            <person name="Baker S."/>
            <person name="Barry K."/>
            <person name="Bills G."/>
            <person name="Bluhm B."/>
            <person name="Cannon C."/>
            <person name="Castanera R."/>
            <person name="Culley D."/>
            <person name="Daum C."/>
            <person name="Ezra D."/>
            <person name="Gonzalez J."/>
            <person name="Henrissat B."/>
            <person name="Kuo A."/>
            <person name="Liang C."/>
            <person name="Lipzen A."/>
            <person name="Lutzoni F."/>
            <person name="Magnuson J."/>
            <person name="Mondo S."/>
            <person name="Nolan M."/>
            <person name="Ohm R."/>
            <person name="Pangilinan J."/>
            <person name="Park H.-J."/>
            <person name="Ramirez L."/>
            <person name="Alfaro M."/>
            <person name="Sun H."/>
            <person name="Tritt A."/>
            <person name="Yoshinaga Y."/>
            <person name="Zwiers L.-H."/>
            <person name="Turgeon B."/>
            <person name="Goodwin S."/>
            <person name="Spatafora J."/>
            <person name="Crous P."/>
            <person name="Grigoriev I."/>
        </authorList>
    </citation>
    <scope>NUCLEOTIDE SEQUENCE</scope>
    <source>
        <strain evidence="2">CBS 122368</strain>
    </source>
</reference>
<dbReference type="GeneID" id="54588176"/>
<proteinExistence type="predicted"/>
<evidence type="ECO:0000313" key="3">
    <source>
        <dbReference type="Proteomes" id="UP000800094"/>
    </source>
</evidence>
<protein>
    <submittedName>
        <fullName evidence="2">Uncharacterized protein</fullName>
    </submittedName>
</protein>
<evidence type="ECO:0000313" key="2">
    <source>
        <dbReference type="EMBL" id="KAF2251531.1"/>
    </source>
</evidence>
<name>A0A6A6IM58_9PLEO</name>
<accession>A0A6A6IM58</accession>
<keyword evidence="1" id="KW-0472">Membrane</keyword>
<evidence type="ECO:0000256" key="1">
    <source>
        <dbReference type="SAM" id="Phobius"/>
    </source>
</evidence>
<keyword evidence="3" id="KW-1185">Reference proteome</keyword>
<sequence>RRTTFTTSTREPRGSSIQYKPIFSPVSTAPSSLFSTPALVIRTTVRTLSHDQYNHFMSPSFNMIVKILLLLLTTLAVAFPNPPPMNGTESVTSNTTGIIYPEPWDGAQCYATIYVEQRCRNGGQGSKSHIQTYARFVIFDNSWRNIEGLTGDIGYPNLVDVHSVPDGVGQIWGPFGFYFRWKMYIESHKGKSMDKMTFHAPRDDYPRNDEDIACNDKDWSVPSGDTSNPGFYDFCFKYEKWNNKGRKRENTCNFSCYPRCGDRKCNVVPPW</sequence>
<feature type="non-terminal residue" evidence="2">
    <location>
        <position position="1"/>
    </location>
</feature>
<dbReference type="EMBL" id="ML987193">
    <property type="protein sequence ID" value="KAF2251531.1"/>
    <property type="molecule type" value="Genomic_DNA"/>
</dbReference>
<dbReference type="RefSeq" id="XP_033686535.1">
    <property type="nucleotide sequence ID" value="XM_033834846.1"/>
</dbReference>